<gene>
    <name evidence="2" type="ORF">AVDCRST_MAG26-1406</name>
</gene>
<protein>
    <recommendedName>
        <fullName evidence="3">DUF1002 domain-containing protein</fullName>
    </recommendedName>
</protein>
<reference evidence="2" key="1">
    <citation type="submission" date="2020-02" db="EMBL/GenBank/DDBJ databases">
        <authorList>
            <person name="Meier V. D."/>
        </authorList>
    </citation>
    <scope>NUCLEOTIDE SEQUENCE</scope>
    <source>
        <strain evidence="2">AVDCRST_MAG26</strain>
    </source>
</reference>
<name>A0A6J4I4Q3_9CHLR</name>
<dbReference type="EMBL" id="CADCTK010000331">
    <property type="protein sequence ID" value="CAA9240428.1"/>
    <property type="molecule type" value="Genomic_DNA"/>
</dbReference>
<feature type="signal peptide" evidence="1">
    <location>
        <begin position="1"/>
        <end position="26"/>
    </location>
</feature>
<evidence type="ECO:0000256" key="1">
    <source>
        <dbReference type="SAM" id="SignalP"/>
    </source>
</evidence>
<evidence type="ECO:0000313" key="2">
    <source>
        <dbReference type="EMBL" id="CAA9240428.1"/>
    </source>
</evidence>
<feature type="chain" id="PRO_5026898788" description="DUF1002 domain-containing protein" evidence="1">
    <location>
        <begin position="27"/>
        <end position="350"/>
    </location>
</feature>
<organism evidence="2">
    <name type="scientific">uncultured Chloroflexia bacterium</name>
    <dbReference type="NCBI Taxonomy" id="1672391"/>
    <lineage>
        <taxon>Bacteria</taxon>
        <taxon>Bacillati</taxon>
        <taxon>Chloroflexota</taxon>
        <taxon>Chloroflexia</taxon>
        <taxon>environmental samples</taxon>
    </lineage>
</organism>
<keyword evidence="1" id="KW-0732">Signal</keyword>
<proteinExistence type="predicted"/>
<dbReference type="AlphaFoldDB" id="A0A6J4I4Q3"/>
<dbReference type="InterPro" id="IPR009343">
    <property type="entry name" value="DUF1002"/>
</dbReference>
<accession>A0A6J4I4Q3</accession>
<sequence length="350" mass="35981">MKRTSLFRWSLLLLLLVPALRVGAQAQPKTITLGVDLTDAQRAALLQRFGADEARDKVLTINTDEMRSSMQEIIPVPEGYTSVSSTSLSCGTPGSGLRVTTENITRVTAGMYAGALLTAGIGDADFVVAAPADAQAEGMTALTGIFKGFEGGACGRGEIEPARRDLAYRWLATTERVGVGLGDQNAAANLMLRAQEKVVEGGSDPAIVEQALDTAAADAGITLPAEQRAPVIELLRGTAEAKIDWGTYAKGWDVQQVNPNEVRLAATNIEPGAEGANNAPAEGANNAPAEGANNAGAGANAATGDAAANAAAGRFVVGTIATNNNGQIDLETNGGARQFAVPAAAEVVRE</sequence>
<feature type="non-terminal residue" evidence="2">
    <location>
        <position position="350"/>
    </location>
</feature>
<evidence type="ECO:0008006" key="3">
    <source>
        <dbReference type="Google" id="ProtNLM"/>
    </source>
</evidence>
<dbReference type="Pfam" id="PF06207">
    <property type="entry name" value="DUF1002"/>
    <property type="match status" value="1"/>
</dbReference>